<dbReference type="EMBL" id="LFJN01000005">
    <property type="protein sequence ID" value="KPI43429.1"/>
    <property type="molecule type" value="Genomic_DNA"/>
</dbReference>
<feature type="compositionally biased region" description="Low complexity" evidence="1">
    <location>
        <begin position="196"/>
        <end position="209"/>
    </location>
</feature>
<protein>
    <recommendedName>
        <fullName evidence="4">BZIP domain-containing protein</fullName>
    </recommendedName>
</protein>
<evidence type="ECO:0000313" key="2">
    <source>
        <dbReference type="EMBL" id="KPI43429.1"/>
    </source>
</evidence>
<feature type="compositionally biased region" description="Pro residues" evidence="1">
    <location>
        <begin position="210"/>
        <end position="243"/>
    </location>
</feature>
<dbReference type="AlphaFoldDB" id="A0A0N0NQ91"/>
<evidence type="ECO:0008006" key="4">
    <source>
        <dbReference type="Google" id="ProtNLM"/>
    </source>
</evidence>
<evidence type="ECO:0000313" key="3">
    <source>
        <dbReference type="Proteomes" id="UP000038010"/>
    </source>
</evidence>
<comment type="caution">
    <text evidence="2">The sequence shown here is derived from an EMBL/GenBank/DDBJ whole genome shotgun (WGS) entry which is preliminary data.</text>
</comment>
<reference evidence="2 3" key="1">
    <citation type="submission" date="2015-06" db="EMBL/GenBank/DDBJ databases">
        <title>Draft genome of the ant-associated black yeast Phialophora attae CBS 131958.</title>
        <authorList>
            <person name="Moreno L.F."/>
            <person name="Stielow B.J."/>
            <person name="de Hoog S."/>
            <person name="Vicente V.A."/>
            <person name="Weiss V.A."/>
            <person name="de Vries M."/>
            <person name="Cruz L.M."/>
            <person name="Souza E.M."/>
        </authorList>
    </citation>
    <scope>NUCLEOTIDE SEQUENCE [LARGE SCALE GENOMIC DNA]</scope>
    <source>
        <strain evidence="2 3">CBS 131958</strain>
    </source>
</reference>
<dbReference type="VEuPathDB" id="FungiDB:AB675_7131"/>
<gene>
    <name evidence="2" type="ORF">AB675_7131</name>
</gene>
<sequence length="307" mass="33444">MSAAAAPSQLSEYNNSHYRHLFTDCVASSQEQCNEFIDPSCLTPSSGYSSGYEQDLGHKHELPAVASFEPDTLEQQPTGILASQTPGLPQLGVDVEFTPLNSFFMNPFASVSFPGDIPLDEFGPAIMSRNLPMADWSNSSSSSTVFSSPPGITITNTDADLVDSVWPQKPQPIMSLDHFFPSHSYDQQADEATEEPVTNTSVTPTTTSPLLPPPTFPPPSTTRTPTPPQPSPPKSSSDPPSPPAKASSTPTFQFVDASDRKTIMKIRNTMVSRKHRDNKVKRIAELEKLLAERDAEIAELKRLVKGR</sequence>
<dbReference type="Proteomes" id="UP000038010">
    <property type="component" value="Unassembled WGS sequence"/>
</dbReference>
<name>A0A0N0NQ91_9EURO</name>
<feature type="region of interest" description="Disordered" evidence="1">
    <location>
        <begin position="186"/>
        <end position="260"/>
    </location>
</feature>
<evidence type="ECO:0000256" key="1">
    <source>
        <dbReference type="SAM" id="MobiDB-lite"/>
    </source>
</evidence>
<dbReference type="GeneID" id="28739357"/>
<organism evidence="2 3">
    <name type="scientific">Cyphellophora attinorum</name>
    <dbReference type="NCBI Taxonomy" id="1664694"/>
    <lineage>
        <taxon>Eukaryota</taxon>
        <taxon>Fungi</taxon>
        <taxon>Dikarya</taxon>
        <taxon>Ascomycota</taxon>
        <taxon>Pezizomycotina</taxon>
        <taxon>Eurotiomycetes</taxon>
        <taxon>Chaetothyriomycetidae</taxon>
        <taxon>Chaetothyriales</taxon>
        <taxon>Cyphellophoraceae</taxon>
        <taxon>Cyphellophora</taxon>
    </lineage>
</organism>
<dbReference type="CDD" id="cd14686">
    <property type="entry name" value="bZIP"/>
    <property type="match status" value="1"/>
</dbReference>
<dbReference type="OrthoDB" id="4161744at2759"/>
<dbReference type="RefSeq" id="XP_018003392.1">
    <property type="nucleotide sequence ID" value="XM_018147477.1"/>
</dbReference>
<keyword evidence="3" id="KW-1185">Reference proteome</keyword>
<proteinExistence type="predicted"/>
<accession>A0A0N0NQ91</accession>